<dbReference type="InterPro" id="IPR012910">
    <property type="entry name" value="Plug_dom"/>
</dbReference>
<evidence type="ECO:0000256" key="5">
    <source>
        <dbReference type="ARBA" id="ARBA00022729"/>
    </source>
</evidence>
<dbReference type="InterPro" id="IPR008969">
    <property type="entry name" value="CarboxyPept-like_regulatory"/>
</dbReference>
<dbReference type="InterPro" id="IPR000531">
    <property type="entry name" value="Beta-barrel_TonB"/>
</dbReference>
<evidence type="ECO:0000256" key="2">
    <source>
        <dbReference type="ARBA" id="ARBA00022448"/>
    </source>
</evidence>
<dbReference type="Gene3D" id="2.40.170.20">
    <property type="entry name" value="TonB-dependent receptor, beta-barrel domain"/>
    <property type="match status" value="1"/>
</dbReference>
<organism evidence="14 15">
    <name type="scientific">Albibacterium profundi</name>
    <dbReference type="NCBI Taxonomy" id="3134906"/>
    <lineage>
        <taxon>Bacteria</taxon>
        <taxon>Pseudomonadati</taxon>
        <taxon>Bacteroidota</taxon>
        <taxon>Sphingobacteriia</taxon>
        <taxon>Sphingobacteriales</taxon>
        <taxon>Sphingobacteriaceae</taxon>
        <taxon>Albibacterium</taxon>
    </lineage>
</organism>
<evidence type="ECO:0000256" key="10">
    <source>
        <dbReference type="PROSITE-ProRule" id="PRU01360"/>
    </source>
</evidence>
<keyword evidence="2 10" id="KW-0813">Transport</keyword>
<dbReference type="Gene3D" id="2.60.40.1120">
    <property type="entry name" value="Carboxypeptidase-like, regulatory domain"/>
    <property type="match status" value="1"/>
</dbReference>
<keyword evidence="15" id="KW-1185">Reference proteome</keyword>
<keyword evidence="8 14" id="KW-0675">Receptor</keyword>
<dbReference type="InterPro" id="IPR037066">
    <property type="entry name" value="Plug_dom_sf"/>
</dbReference>
<name>A0ABV5CAG4_9SPHI</name>
<keyword evidence="7 10" id="KW-0472">Membrane</keyword>
<dbReference type="Pfam" id="PF00593">
    <property type="entry name" value="TonB_dep_Rec_b-barrel"/>
    <property type="match status" value="1"/>
</dbReference>
<feature type="domain" description="TonB-dependent receptor plug" evidence="13">
    <location>
        <begin position="124"/>
        <end position="226"/>
    </location>
</feature>
<evidence type="ECO:0000256" key="9">
    <source>
        <dbReference type="ARBA" id="ARBA00023237"/>
    </source>
</evidence>
<keyword evidence="5" id="KW-0732">Signal</keyword>
<evidence type="ECO:0000256" key="4">
    <source>
        <dbReference type="ARBA" id="ARBA00022692"/>
    </source>
</evidence>
<dbReference type="Pfam" id="PF13715">
    <property type="entry name" value="CarbopepD_reg_2"/>
    <property type="match status" value="1"/>
</dbReference>
<feature type="domain" description="TonB-dependent receptor-like beta-barrel" evidence="12">
    <location>
        <begin position="280"/>
        <end position="741"/>
    </location>
</feature>
<dbReference type="Gene3D" id="2.170.130.10">
    <property type="entry name" value="TonB-dependent receptor, plug domain"/>
    <property type="match status" value="1"/>
</dbReference>
<evidence type="ECO:0000256" key="7">
    <source>
        <dbReference type="ARBA" id="ARBA00023136"/>
    </source>
</evidence>
<protein>
    <submittedName>
        <fullName evidence="14">TonB-dependent receptor</fullName>
    </submittedName>
</protein>
<dbReference type="RefSeq" id="WP_375556097.1">
    <property type="nucleotide sequence ID" value="NZ_JBBVGT010000002.1"/>
</dbReference>
<proteinExistence type="inferred from homology"/>
<sequence length="772" mass="86033">MILLKKSYILFAILFIPFLLFAQDKCELTIKGRVLDSDTQLPLAGSSIYLVEKEVATQADGHGYFSFQNICTGDYTIEITNLGFETSVQTIHVTAKDESHTFFMEHEGVVLHDVNVVGHQPTLRTTAANTTLGQEELNKSKGEVLAEILQDIPGVTMMQTGATIAKPVIHGMHSNRVLMVNNGIKQEGQQWGAEHAPEIDPFIASEITVIKGAESVKYGAEAIGGVILVEPSPLPINGGLSGSVDLVGSTNGRVGTASAMLESDFKPLPGLSWRVQGTLKKGGNLQTADYYLNNTGIRESNYSAALSYRKSKLHLDAYYSHFNTDLGIFEGAHVGSVDDLNAAIDHGRPFTDGAFTYDIDVPRQSVIHDLVKLKIHKDLNEGTQLDIQYGFQRNARQEYDTRRGDRSSIPALDLVLNSHSLDVSYDRINANSLRSLFGINATAIISNNIPGTMATPIIPNYDSYGFGAFVVERLVKEKYDLEAGIRYDFKTLDAAGYRGNEFYGGQHDFHNVSGSLGILWRFHRDWNLKSNLGLSWRPPTVNELYSDGLHHGSASIEVGDNNLKSEQGYKWINTLSYSKEKLRIELNGYAHYLKNYIYLNPTGEVVESLRGAFPVFHYEQTDALFMGADLTASYQLPYGFLYGLKGSYLYADDLEATGNLPMIPSNRLDNKLQYARTLESSRFSNFFIEAQLQTVFEQTRYNKESDFTPAPATYNLVNINAGTKIKLNEQTVGIHVSANNLLNVSYKEYMNRFRYYAHDLGRNISLRLSYNF</sequence>
<dbReference type="PANTHER" id="PTHR30069">
    <property type="entry name" value="TONB-DEPENDENT OUTER MEMBRANE RECEPTOR"/>
    <property type="match status" value="1"/>
</dbReference>
<dbReference type="EMBL" id="JBBVGT010000002">
    <property type="protein sequence ID" value="MFB5944532.1"/>
    <property type="molecule type" value="Genomic_DNA"/>
</dbReference>
<gene>
    <name evidence="14" type="ORF">WKR92_01665</name>
</gene>
<evidence type="ECO:0000256" key="11">
    <source>
        <dbReference type="RuleBase" id="RU003357"/>
    </source>
</evidence>
<keyword evidence="9 10" id="KW-0998">Cell outer membrane</keyword>
<comment type="subcellular location">
    <subcellularLocation>
        <location evidence="1 10">Cell outer membrane</location>
        <topology evidence="1 10">Multi-pass membrane protein</topology>
    </subcellularLocation>
</comment>
<evidence type="ECO:0000313" key="15">
    <source>
        <dbReference type="Proteomes" id="UP001580928"/>
    </source>
</evidence>
<reference evidence="14 15" key="1">
    <citation type="submission" date="2024-04" db="EMBL/GenBank/DDBJ databases">
        <title>Albibacterium profundi sp. nov., isolated from sediment of the Challenger Deep of Mariana Trench.</title>
        <authorList>
            <person name="Wang Y."/>
        </authorList>
    </citation>
    <scope>NUCLEOTIDE SEQUENCE [LARGE SCALE GENOMIC DNA]</scope>
    <source>
        <strain evidence="14 15">RHL897</strain>
    </source>
</reference>
<keyword evidence="6 11" id="KW-0798">TonB box</keyword>
<dbReference type="Proteomes" id="UP001580928">
    <property type="component" value="Unassembled WGS sequence"/>
</dbReference>
<comment type="caution">
    <text evidence="14">The sequence shown here is derived from an EMBL/GenBank/DDBJ whole genome shotgun (WGS) entry which is preliminary data.</text>
</comment>
<dbReference type="SUPFAM" id="SSF49464">
    <property type="entry name" value="Carboxypeptidase regulatory domain-like"/>
    <property type="match status" value="1"/>
</dbReference>
<evidence type="ECO:0000256" key="8">
    <source>
        <dbReference type="ARBA" id="ARBA00023170"/>
    </source>
</evidence>
<dbReference type="Pfam" id="PF07715">
    <property type="entry name" value="Plug"/>
    <property type="match status" value="1"/>
</dbReference>
<keyword evidence="4 10" id="KW-0812">Transmembrane</keyword>
<evidence type="ECO:0000259" key="13">
    <source>
        <dbReference type="Pfam" id="PF07715"/>
    </source>
</evidence>
<evidence type="ECO:0000256" key="6">
    <source>
        <dbReference type="ARBA" id="ARBA00023077"/>
    </source>
</evidence>
<evidence type="ECO:0000256" key="3">
    <source>
        <dbReference type="ARBA" id="ARBA00022452"/>
    </source>
</evidence>
<dbReference type="InterPro" id="IPR036942">
    <property type="entry name" value="Beta-barrel_TonB_sf"/>
</dbReference>
<dbReference type="InterPro" id="IPR039426">
    <property type="entry name" value="TonB-dep_rcpt-like"/>
</dbReference>
<keyword evidence="3 10" id="KW-1134">Transmembrane beta strand</keyword>
<evidence type="ECO:0000256" key="1">
    <source>
        <dbReference type="ARBA" id="ARBA00004571"/>
    </source>
</evidence>
<dbReference type="PROSITE" id="PS52016">
    <property type="entry name" value="TONB_DEPENDENT_REC_3"/>
    <property type="match status" value="1"/>
</dbReference>
<accession>A0ABV5CAG4</accession>
<comment type="similarity">
    <text evidence="10 11">Belongs to the TonB-dependent receptor family.</text>
</comment>
<evidence type="ECO:0000259" key="12">
    <source>
        <dbReference type="Pfam" id="PF00593"/>
    </source>
</evidence>
<dbReference type="PANTHER" id="PTHR30069:SF29">
    <property type="entry name" value="HEMOGLOBIN AND HEMOGLOBIN-HAPTOGLOBIN-BINDING PROTEIN 1-RELATED"/>
    <property type="match status" value="1"/>
</dbReference>
<dbReference type="SUPFAM" id="SSF56935">
    <property type="entry name" value="Porins"/>
    <property type="match status" value="1"/>
</dbReference>
<evidence type="ECO:0000313" key="14">
    <source>
        <dbReference type="EMBL" id="MFB5944532.1"/>
    </source>
</evidence>